<evidence type="ECO:0000256" key="3">
    <source>
        <dbReference type="ARBA" id="ARBA00022630"/>
    </source>
</evidence>
<evidence type="ECO:0000256" key="1">
    <source>
        <dbReference type="ARBA" id="ARBA00001917"/>
    </source>
</evidence>
<dbReference type="PIRSF" id="PIRSF000164">
    <property type="entry name" value="DHO_oxidase"/>
    <property type="match status" value="1"/>
</dbReference>
<dbReference type="UniPathway" id="UPA00070"/>
<protein>
    <submittedName>
        <fullName evidence="8">Dihydroorotate oxidase</fullName>
    </submittedName>
</protein>
<comment type="pathway">
    <text evidence="2">Pyrimidine metabolism; UMP biosynthesis via de novo pathway.</text>
</comment>
<dbReference type="EMBL" id="PFAK01000043">
    <property type="protein sequence ID" value="PIR96193.1"/>
    <property type="molecule type" value="Genomic_DNA"/>
</dbReference>
<dbReference type="Gene3D" id="3.20.20.70">
    <property type="entry name" value="Aldolase class I"/>
    <property type="match status" value="1"/>
</dbReference>
<dbReference type="SUPFAM" id="SSF51395">
    <property type="entry name" value="FMN-linked oxidoreductases"/>
    <property type="match status" value="1"/>
</dbReference>
<dbReference type="Pfam" id="PF01180">
    <property type="entry name" value="DHO_dh"/>
    <property type="match status" value="1"/>
</dbReference>
<keyword evidence="4" id="KW-0288">FMN</keyword>
<dbReference type="PANTHER" id="PTHR48109">
    <property type="entry name" value="DIHYDROOROTATE DEHYDROGENASE (QUINONE), MITOCHONDRIAL-RELATED"/>
    <property type="match status" value="1"/>
</dbReference>
<dbReference type="InterPro" id="IPR050074">
    <property type="entry name" value="DHO_dehydrogenase"/>
</dbReference>
<proteinExistence type="predicted"/>
<dbReference type="GO" id="GO:0006207">
    <property type="term" value="P:'de novo' pyrimidine nucleobase biosynthetic process"/>
    <property type="evidence" value="ECO:0007669"/>
    <property type="project" value="TreeGrafter"/>
</dbReference>
<keyword evidence="6" id="KW-0560">Oxidoreductase</keyword>
<evidence type="ECO:0000259" key="7">
    <source>
        <dbReference type="Pfam" id="PF01180"/>
    </source>
</evidence>
<comment type="caution">
    <text evidence="8">The sequence shown here is derived from an EMBL/GenBank/DDBJ whole genome shotgun (WGS) entry which is preliminary data.</text>
</comment>
<evidence type="ECO:0000256" key="6">
    <source>
        <dbReference type="ARBA" id="ARBA00023002"/>
    </source>
</evidence>
<dbReference type="PANTHER" id="PTHR48109:SF1">
    <property type="entry name" value="DIHYDROOROTATE DEHYDROGENASE (FUMARATE)"/>
    <property type="match status" value="1"/>
</dbReference>
<evidence type="ECO:0000313" key="9">
    <source>
        <dbReference type="Proteomes" id="UP000230922"/>
    </source>
</evidence>
<dbReference type="InterPro" id="IPR013785">
    <property type="entry name" value="Aldolase_TIM"/>
</dbReference>
<dbReference type="GO" id="GO:0005737">
    <property type="term" value="C:cytoplasm"/>
    <property type="evidence" value="ECO:0007669"/>
    <property type="project" value="InterPro"/>
</dbReference>
<organism evidence="8 9">
    <name type="scientific">Candidatus Doudnabacteria bacterium CG10_big_fil_rev_8_21_14_0_10_42_18</name>
    <dbReference type="NCBI Taxonomy" id="1974552"/>
    <lineage>
        <taxon>Bacteria</taxon>
        <taxon>Candidatus Doudnaibacteriota</taxon>
    </lineage>
</organism>
<sequence length="354" mass="38724">MHTPFYDPEKSYEENFKQGPFGAFSDGKIFENPDREKYEFLGQHLNSVFGIPAGPLINGNFVKAALKKGFDICTYKTVRSIERSSHPKPNVVSVDLSGDLNFDRGKQGVKVKQGYREPLSITNSFGVPSSDPDFWQEDMKSAVNFAHSGQVVVGSFQGTSRGEGISAYIEDFATTARLVKETGVKILEVNLSCPNEGAARLLCFDISTTTKVVEAIKNEIGNTPLIIKLAYFGEQDQLAKMVKAVGSAVQGIQVINTIPAKILNENGKPFFKEKDRAVSGVCGSAIKWAGLDMTDRLKNLREYLGMSYVIMGVGGVASPLDYKEYTDAGADAVMSATGSMWNPFLAREIKKLLK</sequence>
<keyword evidence="3" id="KW-0285">Flavoprotein</keyword>
<reference evidence="9" key="1">
    <citation type="submission" date="2017-09" db="EMBL/GenBank/DDBJ databases">
        <title>Depth-based differentiation of microbial function through sediment-hosted aquifers and enrichment of novel symbionts in the deep terrestrial subsurface.</title>
        <authorList>
            <person name="Probst A.J."/>
            <person name="Ladd B."/>
            <person name="Jarett J.K."/>
            <person name="Geller-Mcgrath D.E."/>
            <person name="Sieber C.M.K."/>
            <person name="Emerson J.B."/>
            <person name="Anantharaman K."/>
            <person name="Thomas B.C."/>
            <person name="Malmstrom R."/>
            <person name="Stieglmeier M."/>
            <person name="Klingl A."/>
            <person name="Woyke T."/>
            <person name="Ryan C.M."/>
            <person name="Banfield J.F."/>
        </authorList>
    </citation>
    <scope>NUCLEOTIDE SEQUENCE [LARGE SCALE GENOMIC DNA]</scope>
</reference>
<dbReference type="Proteomes" id="UP000230922">
    <property type="component" value="Unassembled WGS sequence"/>
</dbReference>
<accession>A0A2H0VAS6</accession>
<dbReference type="GO" id="GO:0004152">
    <property type="term" value="F:dihydroorotate dehydrogenase activity"/>
    <property type="evidence" value="ECO:0007669"/>
    <property type="project" value="InterPro"/>
</dbReference>
<feature type="domain" description="Dihydroorotate dehydrogenase catalytic" evidence="7">
    <location>
        <begin position="39"/>
        <end position="353"/>
    </location>
</feature>
<dbReference type="GO" id="GO:0044205">
    <property type="term" value="P:'de novo' UMP biosynthetic process"/>
    <property type="evidence" value="ECO:0007669"/>
    <property type="project" value="UniProtKB-UniPathway"/>
</dbReference>
<dbReference type="InterPro" id="IPR012135">
    <property type="entry name" value="Dihydroorotate_DH_1_2"/>
</dbReference>
<evidence type="ECO:0000256" key="5">
    <source>
        <dbReference type="ARBA" id="ARBA00022975"/>
    </source>
</evidence>
<name>A0A2H0VAS6_9BACT</name>
<evidence type="ECO:0000256" key="4">
    <source>
        <dbReference type="ARBA" id="ARBA00022643"/>
    </source>
</evidence>
<gene>
    <name evidence="8" type="ORF">COT92_02400</name>
</gene>
<dbReference type="InterPro" id="IPR005720">
    <property type="entry name" value="Dihydroorotate_DH_cat"/>
</dbReference>
<evidence type="ECO:0000313" key="8">
    <source>
        <dbReference type="EMBL" id="PIR96193.1"/>
    </source>
</evidence>
<comment type="cofactor">
    <cofactor evidence="1">
        <name>FMN</name>
        <dbReference type="ChEBI" id="CHEBI:58210"/>
    </cofactor>
</comment>
<dbReference type="AlphaFoldDB" id="A0A2H0VAS6"/>
<keyword evidence="5" id="KW-0665">Pyrimidine biosynthesis</keyword>
<evidence type="ECO:0000256" key="2">
    <source>
        <dbReference type="ARBA" id="ARBA00004725"/>
    </source>
</evidence>